<dbReference type="EMBL" id="AP021874">
    <property type="protein sequence ID" value="BBO68395.1"/>
    <property type="molecule type" value="Genomic_DNA"/>
</dbReference>
<dbReference type="CDD" id="cd06433">
    <property type="entry name" value="GT_2_WfgS_like"/>
    <property type="match status" value="1"/>
</dbReference>
<dbReference type="Proteomes" id="UP000427906">
    <property type="component" value="Chromosome"/>
</dbReference>
<evidence type="ECO:0000313" key="2">
    <source>
        <dbReference type="EMBL" id="BBO68395.1"/>
    </source>
</evidence>
<dbReference type="InterPro" id="IPR001173">
    <property type="entry name" value="Glyco_trans_2-like"/>
</dbReference>
<proteinExistence type="predicted"/>
<dbReference type="KEGG" id="dalk:DSCA_23250"/>
<dbReference type="PANTHER" id="PTHR22916:SF3">
    <property type="entry name" value="UDP-GLCNAC:BETAGAL BETA-1,3-N-ACETYLGLUCOSAMINYLTRANSFERASE-LIKE PROTEIN 1"/>
    <property type="match status" value="1"/>
</dbReference>
<evidence type="ECO:0000259" key="1">
    <source>
        <dbReference type="Pfam" id="PF00535"/>
    </source>
</evidence>
<keyword evidence="3" id="KW-1185">Reference proteome</keyword>
<dbReference type="SUPFAM" id="SSF53448">
    <property type="entry name" value="Nucleotide-diphospho-sugar transferases"/>
    <property type="match status" value="1"/>
</dbReference>
<gene>
    <name evidence="2" type="ORF">DSCA_23250</name>
</gene>
<protein>
    <recommendedName>
        <fullName evidence="1">Glycosyltransferase 2-like domain-containing protein</fullName>
    </recommendedName>
</protein>
<dbReference type="RefSeq" id="WP_155316563.1">
    <property type="nucleotide sequence ID" value="NZ_AP021874.1"/>
</dbReference>
<dbReference type="GO" id="GO:0016758">
    <property type="term" value="F:hexosyltransferase activity"/>
    <property type="evidence" value="ECO:0007669"/>
    <property type="project" value="UniProtKB-ARBA"/>
</dbReference>
<dbReference type="Gene3D" id="3.90.550.10">
    <property type="entry name" value="Spore Coat Polysaccharide Biosynthesis Protein SpsA, Chain A"/>
    <property type="match status" value="1"/>
</dbReference>
<sequence>MSVQFSIITPSFNRLKFIGKTIESVLNQTYPALEYIVVDADSSDGTLDLLEKYKSNGSIKYLSEPDDGMYDAINKGFEMAAGDVIAYLNTDDIYLPWTLATVASVFEKHPNTDVVFGDSVIVDLKSNKSFLNIRPSFHPLWLYAGNRIAQPTLFLKRECFISVGDFRNEVDLLADCEYWLRLVDKGYNFRKVNEFLAIEVNHEDTIRETKRDIVSKEKAYLIEKYSSRLSNTIKTSAVLKLKKMETLINYLQFVLKSNFMLRHGAWGNTIGALDISFRPLTLIRSKIDGKKRQVWKFNLGRLLE</sequence>
<reference evidence="2 3" key="1">
    <citation type="submission" date="2019-11" db="EMBL/GenBank/DDBJ databases">
        <title>Comparative genomics of hydrocarbon-degrading Desulfosarcina strains.</title>
        <authorList>
            <person name="Watanabe M."/>
            <person name="Kojima H."/>
            <person name="Fukui M."/>
        </authorList>
    </citation>
    <scope>NUCLEOTIDE SEQUENCE [LARGE SCALE GENOMIC DNA]</scope>
    <source>
        <strain evidence="2 3">PL12</strain>
    </source>
</reference>
<dbReference type="AlphaFoldDB" id="A0A5K7YJ31"/>
<evidence type="ECO:0000313" key="3">
    <source>
        <dbReference type="Proteomes" id="UP000427906"/>
    </source>
</evidence>
<feature type="domain" description="Glycosyltransferase 2-like" evidence="1">
    <location>
        <begin position="6"/>
        <end position="141"/>
    </location>
</feature>
<organism evidence="2 3">
    <name type="scientific">Desulfosarcina alkanivorans</name>
    <dbReference type="NCBI Taxonomy" id="571177"/>
    <lineage>
        <taxon>Bacteria</taxon>
        <taxon>Pseudomonadati</taxon>
        <taxon>Thermodesulfobacteriota</taxon>
        <taxon>Desulfobacteria</taxon>
        <taxon>Desulfobacterales</taxon>
        <taxon>Desulfosarcinaceae</taxon>
        <taxon>Desulfosarcina</taxon>
    </lineage>
</organism>
<dbReference type="InterPro" id="IPR029044">
    <property type="entry name" value="Nucleotide-diphossugar_trans"/>
</dbReference>
<dbReference type="PANTHER" id="PTHR22916">
    <property type="entry name" value="GLYCOSYLTRANSFERASE"/>
    <property type="match status" value="1"/>
</dbReference>
<accession>A0A5K7YJ31</accession>
<name>A0A5K7YJ31_9BACT</name>
<dbReference type="Pfam" id="PF00535">
    <property type="entry name" value="Glycos_transf_2"/>
    <property type="match status" value="1"/>
</dbReference>
<dbReference type="OrthoDB" id="433681at2"/>